<evidence type="ECO:0000256" key="2">
    <source>
        <dbReference type="PROSITE-ProRule" id="PRU00169"/>
    </source>
</evidence>
<evidence type="ECO:0000313" key="6">
    <source>
        <dbReference type="Proteomes" id="UP000091897"/>
    </source>
</evidence>
<evidence type="ECO:0000313" key="7">
    <source>
        <dbReference type="Proteomes" id="UP000092213"/>
    </source>
</evidence>
<gene>
    <name evidence="4" type="ORF">BAU06_07470</name>
    <name evidence="5" type="ORF">BAU08_07700</name>
</gene>
<dbReference type="GO" id="GO:0000160">
    <property type="term" value="P:phosphorelay signal transduction system"/>
    <property type="evidence" value="ECO:0007669"/>
    <property type="project" value="InterPro"/>
</dbReference>
<keyword evidence="6" id="KW-1185">Reference proteome</keyword>
<dbReference type="PANTHER" id="PTHR45566">
    <property type="entry name" value="HTH-TYPE TRANSCRIPTIONAL REGULATOR YHJB-RELATED"/>
    <property type="match status" value="1"/>
</dbReference>
<dbReference type="OrthoDB" id="8967153at2"/>
<feature type="domain" description="Response regulatory" evidence="3">
    <location>
        <begin position="3"/>
        <end position="119"/>
    </location>
</feature>
<dbReference type="Gene3D" id="3.40.50.2300">
    <property type="match status" value="1"/>
</dbReference>
<organism evidence="5 7">
    <name type="scientific">Bordetella bronchialis</name>
    <dbReference type="NCBI Taxonomy" id="463025"/>
    <lineage>
        <taxon>Bacteria</taxon>
        <taxon>Pseudomonadati</taxon>
        <taxon>Pseudomonadota</taxon>
        <taxon>Betaproteobacteria</taxon>
        <taxon>Burkholderiales</taxon>
        <taxon>Alcaligenaceae</taxon>
        <taxon>Bordetella</taxon>
    </lineage>
</organism>
<evidence type="ECO:0000313" key="4">
    <source>
        <dbReference type="EMBL" id="ANN66148.1"/>
    </source>
</evidence>
<proteinExistence type="predicted"/>
<comment type="caution">
    <text evidence="2">Lacks conserved residue(s) required for the propagation of feature annotation.</text>
</comment>
<dbReference type="KEGG" id="bbro:BAU06_07470"/>
<dbReference type="GO" id="GO:0003677">
    <property type="term" value="F:DNA binding"/>
    <property type="evidence" value="ECO:0007669"/>
    <property type="project" value="UniProtKB-KW"/>
</dbReference>
<dbReference type="PANTHER" id="PTHR45566:SF1">
    <property type="entry name" value="HTH-TYPE TRANSCRIPTIONAL REGULATOR YHJB-RELATED"/>
    <property type="match status" value="1"/>
</dbReference>
<dbReference type="STRING" id="463025.BAU08_07700"/>
<keyword evidence="1" id="KW-0238">DNA-binding</keyword>
<dbReference type="InterPro" id="IPR051015">
    <property type="entry name" value="EvgA-like"/>
</dbReference>
<name>A0A193FW26_9BORD</name>
<dbReference type="EMBL" id="CP016170">
    <property type="protein sequence ID" value="ANN66148.1"/>
    <property type="molecule type" value="Genomic_DNA"/>
</dbReference>
<dbReference type="RefSeq" id="WP_066346448.1">
    <property type="nucleotide sequence ID" value="NZ_CBCSFJ010000019.1"/>
</dbReference>
<dbReference type="SUPFAM" id="SSF52172">
    <property type="entry name" value="CheY-like"/>
    <property type="match status" value="1"/>
</dbReference>
<dbReference type="InterPro" id="IPR016032">
    <property type="entry name" value="Sig_transdc_resp-reg_C-effctor"/>
</dbReference>
<accession>A0A193FW26</accession>
<dbReference type="EMBL" id="CP016171">
    <property type="protein sequence ID" value="ANN71229.1"/>
    <property type="molecule type" value="Genomic_DNA"/>
</dbReference>
<evidence type="ECO:0000256" key="1">
    <source>
        <dbReference type="ARBA" id="ARBA00023125"/>
    </source>
</evidence>
<dbReference type="GO" id="GO:0006355">
    <property type="term" value="P:regulation of DNA-templated transcription"/>
    <property type="evidence" value="ECO:0007669"/>
    <property type="project" value="InterPro"/>
</dbReference>
<sequence length="259" mass="27719">MSKMVLIEAHPLLRLGLRQILGKVEGVWEIVGLDLANLDEAAEQNRGAELLIFGLPIETETGWQALADVRRVLAPKRILLLVDNMPMQALSRLPEGSIHGCLLKTASIEVLEAAIRLVMAGGQCFPSGQMGQPSTAAETSATAAVQHAAPASAMLMAADGDHGASPKMAMPITAGAQLLKITPRQYEVLVLLSRGYPIKTVSRMLNISVATAKTHACTLYQRLQVKNKGEAVYTALQRGATLDWDSGGANGSSYERNRL</sequence>
<reference evidence="6 7" key="1">
    <citation type="submission" date="2016-06" db="EMBL/GenBank/DDBJ databases">
        <title>Complete genome sequences of Bordetella bronchialis and Bordetella flabilis.</title>
        <authorList>
            <person name="LiPuma J.J."/>
            <person name="Spilker T."/>
        </authorList>
    </citation>
    <scope>NUCLEOTIDE SEQUENCE [LARGE SCALE GENOMIC DNA]</scope>
    <source>
        <strain evidence="5 7">AU17976</strain>
        <strain evidence="4 6">AU3182</strain>
    </source>
</reference>
<dbReference type="PRINTS" id="PR00038">
    <property type="entry name" value="HTHLUXR"/>
</dbReference>
<protein>
    <submittedName>
        <fullName evidence="5">Helix-turn-helix transcriptional regulator</fullName>
    </submittedName>
</protein>
<dbReference type="InterPro" id="IPR001789">
    <property type="entry name" value="Sig_transdc_resp-reg_receiver"/>
</dbReference>
<dbReference type="AlphaFoldDB" id="A0A193FW26"/>
<dbReference type="SUPFAM" id="SSF46894">
    <property type="entry name" value="C-terminal effector domain of the bipartite response regulators"/>
    <property type="match status" value="1"/>
</dbReference>
<evidence type="ECO:0000259" key="3">
    <source>
        <dbReference type="PROSITE" id="PS50110"/>
    </source>
</evidence>
<dbReference type="Proteomes" id="UP000091897">
    <property type="component" value="Chromosome"/>
</dbReference>
<dbReference type="PROSITE" id="PS50110">
    <property type="entry name" value="RESPONSE_REGULATORY"/>
    <property type="match status" value="1"/>
</dbReference>
<dbReference type="InterPro" id="IPR000792">
    <property type="entry name" value="Tscrpt_reg_LuxR_C"/>
</dbReference>
<evidence type="ECO:0000313" key="5">
    <source>
        <dbReference type="EMBL" id="ANN71229.1"/>
    </source>
</evidence>
<dbReference type="InterPro" id="IPR011006">
    <property type="entry name" value="CheY-like_superfamily"/>
</dbReference>
<dbReference type="Proteomes" id="UP000092213">
    <property type="component" value="Chromosome"/>
</dbReference>
<dbReference type="Pfam" id="PF00196">
    <property type="entry name" value="GerE"/>
    <property type="match status" value="1"/>
</dbReference>
<dbReference type="SMART" id="SM00421">
    <property type="entry name" value="HTH_LUXR"/>
    <property type="match status" value="1"/>
</dbReference>